<reference evidence="2 3" key="1">
    <citation type="submission" date="2024-06" db="EMBL/GenBank/DDBJ databases">
        <authorList>
            <person name="Kraege A."/>
            <person name="Thomma B."/>
        </authorList>
    </citation>
    <scope>NUCLEOTIDE SEQUENCE [LARGE SCALE GENOMIC DNA]</scope>
</reference>
<dbReference type="InterPro" id="IPR009069">
    <property type="entry name" value="Cys_alpha_HP_mot_SF"/>
</dbReference>
<feature type="compositionally biased region" description="Low complexity" evidence="1">
    <location>
        <begin position="130"/>
        <end position="140"/>
    </location>
</feature>
<proteinExistence type="predicted"/>
<name>A0ABP1G1C6_9CHLO</name>
<comment type="caution">
    <text evidence="2">The sequence shown here is derived from an EMBL/GenBank/DDBJ whole genome shotgun (WGS) entry which is preliminary data.</text>
</comment>
<dbReference type="SUPFAM" id="SSF47072">
    <property type="entry name" value="Cysteine alpha-hairpin motif"/>
    <property type="match status" value="1"/>
</dbReference>
<dbReference type="Proteomes" id="UP001497392">
    <property type="component" value="Unassembled WGS sequence"/>
</dbReference>
<gene>
    <name evidence="2" type="primary">g8817</name>
    <name evidence="2" type="ORF">VP750_LOCUS7917</name>
</gene>
<sequence length="140" mass="15675">MPVVAGNRSSKWDACRAKATRLEYCLRDNNYRPVDCAPEILDLKECCQLHEWKSIHCGYVPDQEPAPLPQRKLVIEPQIDPIKAEKMFTEFVEQLVKRGHSHSPTREEHNTAVDTAAKAAAADHVPVERSSSSSGSEGEH</sequence>
<dbReference type="Gene3D" id="1.10.287.1130">
    <property type="entry name" value="CytochromE C oxidase copper chaperone"/>
    <property type="match status" value="1"/>
</dbReference>
<evidence type="ECO:0000313" key="3">
    <source>
        <dbReference type="Proteomes" id="UP001497392"/>
    </source>
</evidence>
<dbReference type="EMBL" id="CAXHTA020000015">
    <property type="protein sequence ID" value="CAL5226011.1"/>
    <property type="molecule type" value="Genomic_DNA"/>
</dbReference>
<keyword evidence="3" id="KW-1185">Reference proteome</keyword>
<accession>A0ABP1G1C6</accession>
<dbReference type="InterPro" id="IPR027179">
    <property type="entry name" value="CMC4"/>
</dbReference>
<feature type="compositionally biased region" description="Low complexity" evidence="1">
    <location>
        <begin position="112"/>
        <end position="123"/>
    </location>
</feature>
<protein>
    <submittedName>
        <fullName evidence="2">G8817 protein</fullName>
    </submittedName>
</protein>
<feature type="region of interest" description="Disordered" evidence="1">
    <location>
        <begin position="97"/>
        <end position="140"/>
    </location>
</feature>
<evidence type="ECO:0000256" key="1">
    <source>
        <dbReference type="SAM" id="MobiDB-lite"/>
    </source>
</evidence>
<evidence type="ECO:0000313" key="2">
    <source>
        <dbReference type="EMBL" id="CAL5226011.1"/>
    </source>
</evidence>
<dbReference type="Pfam" id="PF08991">
    <property type="entry name" value="CMC4"/>
    <property type="match status" value="1"/>
</dbReference>
<organism evidence="2 3">
    <name type="scientific">Coccomyxa viridis</name>
    <dbReference type="NCBI Taxonomy" id="1274662"/>
    <lineage>
        <taxon>Eukaryota</taxon>
        <taxon>Viridiplantae</taxon>
        <taxon>Chlorophyta</taxon>
        <taxon>core chlorophytes</taxon>
        <taxon>Trebouxiophyceae</taxon>
        <taxon>Trebouxiophyceae incertae sedis</taxon>
        <taxon>Coccomyxaceae</taxon>
        <taxon>Coccomyxa</taxon>
    </lineage>
</organism>